<keyword evidence="4" id="KW-0186">Copper</keyword>
<dbReference type="InterPro" id="IPR000945">
    <property type="entry name" value="DBH-like"/>
</dbReference>
<dbReference type="InterPro" id="IPR000323">
    <property type="entry name" value="Cu2_ascorb_mOase_N"/>
</dbReference>
<evidence type="ECO:0000256" key="2">
    <source>
        <dbReference type="ARBA" id="ARBA00022723"/>
    </source>
</evidence>
<evidence type="ECO:0000256" key="1">
    <source>
        <dbReference type="ARBA" id="ARBA00010676"/>
    </source>
</evidence>
<dbReference type="PANTHER" id="PTHR10157:SF23">
    <property type="entry name" value="MOXD1 HOMOLOG 1"/>
    <property type="match status" value="1"/>
</dbReference>
<proteinExistence type="inferred from homology"/>
<dbReference type="InterPro" id="IPR005018">
    <property type="entry name" value="DOMON_domain"/>
</dbReference>
<dbReference type="CDD" id="cd09631">
    <property type="entry name" value="DOMON_DOH"/>
    <property type="match status" value="1"/>
</dbReference>
<evidence type="ECO:0000256" key="8">
    <source>
        <dbReference type="SAM" id="MobiDB-lite"/>
    </source>
</evidence>
<keyword evidence="11" id="KW-1185">Reference proteome</keyword>
<dbReference type="OrthoDB" id="2013249at2759"/>
<dbReference type="SUPFAM" id="SSF49742">
    <property type="entry name" value="PHM/PNGase F"/>
    <property type="match status" value="2"/>
</dbReference>
<sequence length="692" mass="72406">MHVPFQGRSSDFPHCALLSPAFALHWAVRGDNITLGLDADTGGHPDSWLGLALSDAGGMKGADIIVVAGPPSPASDGEGADGPDGDAAAGGGLLGPGGWRVIDAYSLNFVRPPADPQQDVTLLSAPLSGANHTVAVVTRRLRTCDPWDRHIQVGIPQTVGWAYGRGWPSKHLARGDSSVFFVPEADRLWGAANATARAAKSRGLNVTSITAAISGAAKGVANGVADGATAAANSVADAAKGVATAAKGAFQKVANLFSDSDGPEAVSTSAGAEPRVAGASGPAEREEGEEEVKGGLAASVTLNEPMQELTVVMPNITVPDNATTNYLCTRVTLPSDRKYHLVGFRAIVQSPLIHHMILFACDRPPNPPAKAGDVYECLSAGGDGCTTHYVGWAPGKMGIDYPPNVGLPIGETDSTYFALQVHYNNPERVSGVVDASGFELRYTPRLRPYDAGILTLGQQAIAIPPGQRRFTLKPNVCPSTCTSRLTTPLRLLASGLHMHTLGRSIVTQHIRNGTELPPVGSKRFYDFDYQSSDPVPLDSSILAPGDVLITTCTYDSRGRTNVTRYGEGTEDEMCFNFVLYYPKNPDFLYCASLDAAGDPRVALCAGSNATAAITGTLRRAARGRNATARAAAGTAAVETTTRPAAPASANLSAVPALAPFFRSGSLVRVPPADSVYEPHGRECPDMSYMPEA</sequence>
<dbReference type="Pfam" id="PF03712">
    <property type="entry name" value="Cu2_monoox_C"/>
    <property type="match status" value="1"/>
</dbReference>
<dbReference type="InterPro" id="IPR014784">
    <property type="entry name" value="Cu2_ascorb_mOase-like_C"/>
</dbReference>
<dbReference type="Gene3D" id="2.60.120.230">
    <property type="match status" value="1"/>
</dbReference>
<dbReference type="EMBL" id="LSYV01000406">
    <property type="protein sequence ID" value="KXZ41536.1"/>
    <property type="molecule type" value="Genomic_DNA"/>
</dbReference>
<keyword evidence="6" id="KW-1015">Disulfide bond</keyword>
<dbReference type="SMART" id="SM00664">
    <property type="entry name" value="DoH"/>
    <property type="match status" value="1"/>
</dbReference>
<dbReference type="AlphaFoldDB" id="A0A150FVB4"/>
<dbReference type="InterPro" id="IPR024548">
    <property type="entry name" value="Cu2_monoox_C"/>
</dbReference>
<evidence type="ECO:0000256" key="4">
    <source>
        <dbReference type="ARBA" id="ARBA00023008"/>
    </source>
</evidence>
<gene>
    <name evidence="10" type="ORF">GPECTOR_409g249</name>
</gene>
<evidence type="ECO:0000259" key="9">
    <source>
        <dbReference type="PROSITE" id="PS50836"/>
    </source>
</evidence>
<evidence type="ECO:0000256" key="6">
    <source>
        <dbReference type="ARBA" id="ARBA00023157"/>
    </source>
</evidence>
<comment type="caution">
    <text evidence="10">The sequence shown here is derived from an EMBL/GenBank/DDBJ whole genome shotgun (WGS) entry which is preliminary data.</text>
</comment>
<protein>
    <recommendedName>
        <fullName evidence="9">DOMON domain-containing protein</fullName>
    </recommendedName>
</protein>
<dbReference type="GO" id="GO:0004500">
    <property type="term" value="F:dopamine beta-monooxygenase activity"/>
    <property type="evidence" value="ECO:0007669"/>
    <property type="project" value="InterPro"/>
</dbReference>
<dbReference type="PANTHER" id="PTHR10157">
    <property type="entry name" value="DOPAMINE BETA HYDROXYLASE RELATED"/>
    <property type="match status" value="1"/>
</dbReference>
<evidence type="ECO:0000256" key="5">
    <source>
        <dbReference type="ARBA" id="ARBA00023033"/>
    </source>
</evidence>
<keyword evidence="2" id="KW-0479">Metal-binding</keyword>
<dbReference type="Pfam" id="PF01082">
    <property type="entry name" value="Cu2_monooxygen"/>
    <property type="match status" value="1"/>
</dbReference>
<dbReference type="InterPro" id="IPR045266">
    <property type="entry name" value="DOH_DOMON"/>
</dbReference>
<dbReference type="Gene3D" id="2.60.120.310">
    <property type="entry name" value="Copper type II, ascorbate-dependent monooxygenase, N-terminal domain"/>
    <property type="match status" value="1"/>
</dbReference>
<feature type="region of interest" description="Disordered" evidence="8">
    <location>
        <begin position="260"/>
        <end position="292"/>
    </location>
</feature>
<dbReference type="InterPro" id="IPR008977">
    <property type="entry name" value="PHM/PNGase_F_dom_sf"/>
</dbReference>
<dbReference type="GO" id="GO:0005507">
    <property type="term" value="F:copper ion binding"/>
    <property type="evidence" value="ECO:0007669"/>
    <property type="project" value="InterPro"/>
</dbReference>
<feature type="region of interest" description="Disordered" evidence="8">
    <location>
        <begin position="69"/>
        <end position="90"/>
    </location>
</feature>
<evidence type="ECO:0000256" key="3">
    <source>
        <dbReference type="ARBA" id="ARBA00023002"/>
    </source>
</evidence>
<keyword evidence="5" id="KW-0503">Monooxygenase</keyword>
<comment type="similarity">
    <text evidence="1">Belongs to the copper type II ascorbate-dependent monooxygenase family.</text>
</comment>
<dbReference type="InterPro" id="IPR020611">
    <property type="entry name" value="Cu2_ascorb_mOase_CS-1"/>
</dbReference>
<dbReference type="PROSITE" id="PS00084">
    <property type="entry name" value="CU2_MONOOXYGENASE_1"/>
    <property type="match status" value="1"/>
</dbReference>
<keyword evidence="7" id="KW-0325">Glycoprotein</keyword>
<evidence type="ECO:0000313" key="11">
    <source>
        <dbReference type="Proteomes" id="UP000075714"/>
    </source>
</evidence>
<keyword evidence="3" id="KW-0560">Oxidoreductase</keyword>
<evidence type="ECO:0000313" key="10">
    <source>
        <dbReference type="EMBL" id="KXZ41536.1"/>
    </source>
</evidence>
<dbReference type="Proteomes" id="UP000075714">
    <property type="component" value="Unassembled WGS sequence"/>
</dbReference>
<evidence type="ECO:0000256" key="7">
    <source>
        <dbReference type="ARBA" id="ARBA00023180"/>
    </source>
</evidence>
<dbReference type="PROSITE" id="PS50836">
    <property type="entry name" value="DOMON"/>
    <property type="match status" value="1"/>
</dbReference>
<organism evidence="10 11">
    <name type="scientific">Gonium pectorale</name>
    <name type="common">Green alga</name>
    <dbReference type="NCBI Taxonomy" id="33097"/>
    <lineage>
        <taxon>Eukaryota</taxon>
        <taxon>Viridiplantae</taxon>
        <taxon>Chlorophyta</taxon>
        <taxon>core chlorophytes</taxon>
        <taxon>Chlorophyceae</taxon>
        <taxon>CS clade</taxon>
        <taxon>Chlamydomonadales</taxon>
        <taxon>Volvocaceae</taxon>
        <taxon>Gonium</taxon>
    </lineage>
</organism>
<accession>A0A150FVB4</accession>
<name>A0A150FVB4_GONPE</name>
<reference evidence="11" key="1">
    <citation type="journal article" date="2016" name="Nat. Commun.">
        <title>The Gonium pectorale genome demonstrates co-option of cell cycle regulation during the evolution of multicellularity.</title>
        <authorList>
            <person name="Hanschen E.R."/>
            <person name="Marriage T.N."/>
            <person name="Ferris P.J."/>
            <person name="Hamaji T."/>
            <person name="Toyoda A."/>
            <person name="Fujiyama A."/>
            <person name="Neme R."/>
            <person name="Noguchi H."/>
            <person name="Minakuchi Y."/>
            <person name="Suzuki M."/>
            <person name="Kawai-Toyooka H."/>
            <person name="Smith D.R."/>
            <person name="Sparks H."/>
            <person name="Anderson J."/>
            <person name="Bakaric R."/>
            <person name="Luria V."/>
            <person name="Karger A."/>
            <person name="Kirschner M.W."/>
            <person name="Durand P.M."/>
            <person name="Michod R.E."/>
            <person name="Nozaki H."/>
            <person name="Olson B.J."/>
        </authorList>
    </citation>
    <scope>NUCLEOTIDE SEQUENCE [LARGE SCALE GENOMIC DNA]</scope>
    <source>
        <strain evidence="11">NIES-2863</strain>
    </source>
</reference>
<feature type="domain" description="DOMON" evidence="9">
    <location>
        <begin position="20"/>
        <end position="164"/>
    </location>
</feature>
<dbReference type="InterPro" id="IPR036939">
    <property type="entry name" value="Cu2_ascorb_mOase_N_sf"/>
</dbReference>